<gene>
    <name evidence="1" type="ORF">JOB18_048329</name>
</gene>
<evidence type="ECO:0000313" key="2">
    <source>
        <dbReference type="Proteomes" id="UP000693946"/>
    </source>
</evidence>
<protein>
    <recommendedName>
        <fullName evidence="3">Ciliary neurotrophic factor</fullName>
    </recommendedName>
</protein>
<reference evidence="1 2" key="1">
    <citation type="journal article" date="2021" name="Sci. Rep.">
        <title>Chromosome anchoring in Senegalese sole (Solea senegalensis) reveals sex-associated markers and genome rearrangements in flatfish.</title>
        <authorList>
            <person name="Guerrero-Cozar I."/>
            <person name="Gomez-Garrido J."/>
            <person name="Berbel C."/>
            <person name="Martinez-Blanch J.F."/>
            <person name="Alioto T."/>
            <person name="Claros M.G."/>
            <person name="Gagnaire P.A."/>
            <person name="Manchado M."/>
        </authorList>
    </citation>
    <scope>NUCLEOTIDE SEQUENCE [LARGE SCALE GENOMIC DNA]</scope>
    <source>
        <strain evidence="1">Sse05_10M</strain>
    </source>
</reference>
<organism evidence="1 2">
    <name type="scientific">Solea senegalensis</name>
    <name type="common">Senegalese sole</name>
    <dbReference type="NCBI Taxonomy" id="28829"/>
    <lineage>
        <taxon>Eukaryota</taxon>
        <taxon>Metazoa</taxon>
        <taxon>Chordata</taxon>
        <taxon>Craniata</taxon>
        <taxon>Vertebrata</taxon>
        <taxon>Euteleostomi</taxon>
        <taxon>Actinopterygii</taxon>
        <taxon>Neopterygii</taxon>
        <taxon>Teleostei</taxon>
        <taxon>Neoteleostei</taxon>
        <taxon>Acanthomorphata</taxon>
        <taxon>Carangaria</taxon>
        <taxon>Pleuronectiformes</taxon>
        <taxon>Pleuronectoidei</taxon>
        <taxon>Soleidae</taxon>
        <taxon>Solea</taxon>
    </lineage>
</organism>
<evidence type="ECO:0008006" key="3">
    <source>
        <dbReference type="Google" id="ProtNLM"/>
    </source>
</evidence>
<accession>A0AAV6QMU2</accession>
<dbReference type="Proteomes" id="UP000693946">
    <property type="component" value="Linkage Group LG5"/>
</dbReference>
<dbReference type="AlphaFoldDB" id="A0AAV6QMU2"/>
<dbReference type="EMBL" id="JAGKHQ010000017">
    <property type="protein sequence ID" value="KAG7491084.1"/>
    <property type="molecule type" value="Genomic_DNA"/>
</dbReference>
<name>A0AAV6QMU2_SOLSE</name>
<keyword evidence="2" id="KW-1185">Reference proteome</keyword>
<evidence type="ECO:0000313" key="1">
    <source>
        <dbReference type="EMBL" id="KAG7491084.1"/>
    </source>
</evidence>
<sequence>MILDFQWRPVFSAPVHTSCRDIDNAKSLAALLGEETNELLDEYISVHGFRPDYVTDEILDYRIVGVTISEKLQDVYVKNLLFNLHIAKVNEYHKEITGNSESLSMRLFIVKERLSMHLAKIQIILGSVCPEIPLPPTPGTLQLHHDHSYAKKEYGLSVIVTLRDWHKQVWQVLEEAKNLCDQQDARILST</sequence>
<proteinExistence type="predicted"/>
<comment type="caution">
    <text evidence="1">The sequence shown here is derived from an EMBL/GenBank/DDBJ whole genome shotgun (WGS) entry which is preliminary data.</text>
</comment>